<reference evidence="21" key="2">
    <citation type="submission" date="2012-08" db="EMBL/GenBank/DDBJ databases">
        <title>Finished genome of Desulfosporosinus meridiei DSM 13257.</title>
        <authorList>
            <person name="Huntemann M."/>
            <person name="Wei C.-L."/>
            <person name="Han J."/>
            <person name="Detter J.C."/>
            <person name="Han C."/>
            <person name="Davenport K."/>
            <person name="Daligault H."/>
            <person name="Erkkila T."/>
            <person name="Gu W."/>
            <person name="Munk A.C.C."/>
            <person name="Teshima H."/>
            <person name="Xu Y."/>
            <person name="Chain P."/>
            <person name="Tapia R."/>
            <person name="Chen A."/>
            <person name="Krypides N."/>
            <person name="Mavromatis K."/>
            <person name="Markowitz V."/>
            <person name="Szeto E."/>
            <person name="Ivanova N."/>
            <person name="Mikhailova N."/>
            <person name="Ovchinnikova G."/>
            <person name="Pagani I."/>
            <person name="Pati A."/>
            <person name="Goodwin L."/>
            <person name="Peters L."/>
            <person name="Pitluck S."/>
            <person name="Woyke T."/>
            <person name="Pester M."/>
            <person name="Spring S."/>
            <person name="Ollivier B."/>
            <person name="Rattei T."/>
            <person name="Klenk H.-P."/>
            <person name="Wagner M."/>
            <person name="Loy A."/>
        </authorList>
    </citation>
    <scope>NUCLEOTIDE SEQUENCE [LARGE SCALE GENOMIC DNA]</scope>
    <source>
        <strain evidence="21">ATCC BAA-275 / DSM 13257 / NCIMB 13706 / S10</strain>
    </source>
</reference>
<evidence type="ECO:0000256" key="4">
    <source>
        <dbReference type="ARBA" id="ARBA00022516"/>
    </source>
</evidence>
<proteinExistence type="inferred from homology"/>
<dbReference type="GO" id="GO:0016301">
    <property type="term" value="F:kinase activity"/>
    <property type="evidence" value="ECO:0007669"/>
    <property type="project" value="UniProtKB-KW"/>
</dbReference>
<evidence type="ECO:0000256" key="1">
    <source>
        <dbReference type="ARBA" id="ARBA00004651"/>
    </source>
</evidence>
<evidence type="ECO:0000256" key="16">
    <source>
        <dbReference type="PIRSR" id="PIRSR600829-2"/>
    </source>
</evidence>
<keyword evidence="11" id="KW-0443">Lipid metabolism</keyword>
<feature type="transmembrane region" description="Helical" evidence="19">
    <location>
        <begin position="96"/>
        <end position="121"/>
    </location>
</feature>
<dbReference type="OrthoDB" id="9789934at2"/>
<dbReference type="GO" id="GO:0008654">
    <property type="term" value="P:phospholipid biosynthetic process"/>
    <property type="evidence" value="ECO:0007669"/>
    <property type="project" value="UniProtKB-KW"/>
</dbReference>
<keyword evidence="7 17" id="KW-0547">Nucleotide-binding</keyword>
<dbReference type="GO" id="GO:0005524">
    <property type="term" value="F:ATP binding"/>
    <property type="evidence" value="ECO:0007669"/>
    <property type="project" value="UniProtKB-KW"/>
</dbReference>
<dbReference type="Proteomes" id="UP000005262">
    <property type="component" value="Chromosome"/>
</dbReference>
<gene>
    <name evidence="20" type="ordered locus">Desmer_3990</name>
</gene>
<evidence type="ECO:0000256" key="7">
    <source>
        <dbReference type="ARBA" id="ARBA00022741"/>
    </source>
</evidence>
<sequence length="128" mass="14166">MGRIYRKPGFLRSLNQAWRGMMYTVKTQKHVQFHLFAGSAVLLLAWWSEVTRLEWLILILAIGSVIGAEVMNSAIETVVDMVQPNFHPLAGMAKDIAAGAVLVTAIQAVVIGFVVFLPPLLRLASKMF</sequence>
<dbReference type="RefSeq" id="WP_014904730.1">
    <property type="nucleotide sequence ID" value="NC_018515.1"/>
</dbReference>
<evidence type="ECO:0000313" key="21">
    <source>
        <dbReference type="Proteomes" id="UP000005262"/>
    </source>
</evidence>
<keyword evidence="10 19" id="KW-1133">Transmembrane helix</keyword>
<feature type="binding site" evidence="16">
    <location>
        <position position="69"/>
    </location>
    <ligand>
        <name>substrate</name>
    </ligand>
</feature>
<evidence type="ECO:0000256" key="15">
    <source>
        <dbReference type="PIRSR" id="PIRSR600829-1"/>
    </source>
</evidence>
<dbReference type="Pfam" id="PF01219">
    <property type="entry name" value="DAGK_prokar"/>
    <property type="match status" value="1"/>
</dbReference>
<evidence type="ECO:0000256" key="5">
    <source>
        <dbReference type="ARBA" id="ARBA00022679"/>
    </source>
</evidence>
<dbReference type="InterPro" id="IPR036945">
    <property type="entry name" value="DAGK_sf"/>
</dbReference>
<feature type="binding site" evidence="17">
    <location>
        <position position="76"/>
    </location>
    <ligand>
        <name>ATP</name>
        <dbReference type="ChEBI" id="CHEBI:30616"/>
    </ligand>
</feature>
<evidence type="ECO:0000256" key="8">
    <source>
        <dbReference type="ARBA" id="ARBA00022777"/>
    </source>
</evidence>
<dbReference type="PANTHER" id="PTHR34299:SF1">
    <property type="entry name" value="DIACYLGLYCEROL KINASE"/>
    <property type="match status" value="1"/>
</dbReference>
<keyword evidence="8 20" id="KW-0418">Kinase</keyword>
<dbReference type="GO" id="GO:0005886">
    <property type="term" value="C:plasma membrane"/>
    <property type="evidence" value="ECO:0007669"/>
    <property type="project" value="UniProtKB-SubCell"/>
</dbReference>
<keyword evidence="6 19" id="KW-0812">Transmembrane</keyword>
<dbReference type="EMBL" id="CP003629">
    <property type="protein sequence ID" value="AFQ45821.1"/>
    <property type="molecule type" value="Genomic_DNA"/>
</dbReference>
<reference evidence="20 21" key="1">
    <citation type="journal article" date="2012" name="J. Bacteriol.">
        <title>Complete genome sequences of Desulfosporosinus orientis DSM765T, Desulfosporosinus youngiae DSM17734T, Desulfosporosinus meridiei DSM13257T, and Desulfosporosinus acidiphilus DSM22704T.</title>
        <authorList>
            <person name="Pester M."/>
            <person name="Brambilla E."/>
            <person name="Alazard D."/>
            <person name="Rattei T."/>
            <person name="Weinmaier T."/>
            <person name="Han J."/>
            <person name="Lucas S."/>
            <person name="Lapidus A."/>
            <person name="Cheng J.F."/>
            <person name="Goodwin L."/>
            <person name="Pitluck S."/>
            <person name="Peters L."/>
            <person name="Ovchinnikova G."/>
            <person name="Teshima H."/>
            <person name="Detter J.C."/>
            <person name="Han C.S."/>
            <person name="Tapia R."/>
            <person name="Land M.L."/>
            <person name="Hauser L."/>
            <person name="Kyrpides N.C."/>
            <person name="Ivanova N.N."/>
            <person name="Pagani I."/>
            <person name="Huntmann M."/>
            <person name="Wei C.L."/>
            <person name="Davenport K.W."/>
            <person name="Daligault H."/>
            <person name="Chain P.S."/>
            <person name="Chen A."/>
            <person name="Mavromatis K."/>
            <person name="Markowitz V."/>
            <person name="Szeto E."/>
            <person name="Mikhailova N."/>
            <person name="Pati A."/>
            <person name="Wagner M."/>
            <person name="Woyke T."/>
            <person name="Ollivier B."/>
            <person name="Klenk H.P."/>
            <person name="Spring S."/>
            <person name="Loy A."/>
        </authorList>
    </citation>
    <scope>NUCLEOTIDE SEQUENCE [LARGE SCALE GENOMIC DNA]</scope>
    <source>
        <strain evidence="21">ATCC BAA-275 / DSM 13257 / NCIMB 13706 / S10</strain>
    </source>
</reference>
<keyword evidence="21" id="KW-1185">Reference proteome</keyword>
<evidence type="ECO:0000256" key="17">
    <source>
        <dbReference type="PIRSR" id="PIRSR600829-3"/>
    </source>
</evidence>
<dbReference type="eggNOG" id="COG0818">
    <property type="taxonomic scope" value="Bacteria"/>
</dbReference>
<keyword evidence="18" id="KW-0460">Magnesium</keyword>
<keyword evidence="13" id="KW-0594">Phospholipid biosynthesis</keyword>
<keyword evidence="12 19" id="KW-0472">Membrane</keyword>
<evidence type="ECO:0000256" key="11">
    <source>
        <dbReference type="ARBA" id="ARBA00023098"/>
    </source>
</evidence>
<feature type="binding site" evidence="18">
    <location>
        <position position="76"/>
    </location>
    <ligand>
        <name>a divalent metal cation</name>
        <dbReference type="ChEBI" id="CHEBI:60240"/>
    </ligand>
</feature>
<keyword evidence="9 17" id="KW-0067">ATP-binding</keyword>
<comment type="similarity">
    <text evidence="2">Belongs to the bacterial diacylglycerol kinase family.</text>
</comment>
<dbReference type="STRING" id="768704.Desmer_3990"/>
<organism evidence="20 21">
    <name type="scientific">Desulfosporosinus meridiei (strain ATCC BAA-275 / DSM 13257 / KCTC 12902 / NCIMB 13706 / S10)</name>
    <dbReference type="NCBI Taxonomy" id="768704"/>
    <lineage>
        <taxon>Bacteria</taxon>
        <taxon>Bacillati</taxon>
        <taxon>Bacillota</taxon>
        <taxon>Clostridia</taxon>
        <taxon>Eubacteriales</taxon>
        <taxon>Desulfitobacteriaceae</taxon>
        <taxon>Desulfosporosinus</taxon>
    </lineage>
</organism>
<dbReference type="Gene3D" id="1.10.287.3610">
    <property type="match status" value="1"/>
</dbReference>
<dbReference type="CDD" id="cd14265">
    <property type="entry name" value="UDPK_IM_like"/>
    <property type="match status" value="1"/>
</dbReference>
<dbReference type="GO" id="GO:0046872">
    <property type="term" value="F:metal ion binding"/>
    <property type="evidence" value="ECO:0007669"/>
    <property type="project" value="UniProtKB-KW"/>
</dbReference>
<evidence type="ECO:0000256" key="14">
    <source>
        <dbReference type="ARBA" id="ARBA00023264"/>
    </source>
</evidence>
<protein>
    <submittedName>
        <fullName evidence="20">Diacylglycerol kinase</fullName>
    </submittedName>
</protein>
<feature type="transmembrane region" description="Helical" evidence="19">
    <location>
        <begin position="31"/>
        <end position="49"/>
    </location>
</feature>
<evidence type="ECO:0000256" key="3">
    <source>
        <dbReference type="ARBA" id="ARBA00022475"/>
    </source>
</evidence>
<keyword evidence="3" id="KW-1003">Cell membrane</keyword>
<keyword evidence="5" id="KW-0808">Transferase</keyword>
<evidence type="ECO:0000256" key="19">
    <source>
        <dbReference type="SAM" id="Phobius"/>
    </source>
</evidence>
<keyword evidence="4" id="KW-0444">Lipid biosynthesis</keyword>
<dbReference type="PANTHER" id="PTHR34299">
    <property type="entry name" value="DIACYLGLYCEROL KINASE"/>
    <property type="match status" value="1"/>
</dbReference>
<evidence type="ECO:0000256" key="12">
    <source>
        <dbReference type="ARBA" id="ARBA00023136"/>
    </source>
</evidence>
<evidence type="ECO:0000256" key="13">
    <source>
        <dbReference type="ARBA" id="ARBA00023209"/>
    </source>
</evidence>
<evidence type="ECO:0000313" key="20">
    <source>
        <dbReference type="EMBL" id="AFQ45821.1"/>
    </source>
</evidence>
<evidence type="ECO:0000256" key="2">
    <source>
        <dbReference type="ARBA" id="ARBA00005967"/>
    </source>
</evidence>
<dbReference type="InterPro" id="IPR000829">
    <property type="entry name" value="DAGK"/>
</dbReference>
<evidence type="ECO:0000256" key="9">
    <source>
        <dbReference type="ARBA" id="ARBA00022840"/>
    </source>
</evidence>
<dbReference type="AlphaFoldDB" id="J7J4G9"/>
<dbReference type="InterPro" id="IPR033717">
    <property type="entry name" value="UDPK"/>
</dbReference>
<feature type="active site" description="Proton acceptor" evidence="15">
    <location>
        <position position="69"/>
    </location>
</feature>
<accession>J7J4G9</accession>
<evidence type="ECO:0000256" key="10">
    <source>
        <dbReference type="ARBA" id="ARBA00022989"/>
    </source>
</evidence>
<comment type="cofactor">
    <cofactor evidence="18">
        <name>Mg(2+)</name>
        <dbReference type="ChEBI" id="CHEBI:18420"/>
    </cofactor>
    <text evidence="18">Mn(2+), Zn(2+), Cd(2+) and Co(2+) support activity to lesser extents.</text>
</comment>
<feature type="transmembrane region" description="Helical" evidence="19">
    <location>
        <begin position="55"/>
        <end position="75"/>
    </location>
</feature>
<dbReference type="PROSITE" id="PS01069">
    <property type="entry name" value="DAGK_PROKAR"/>
    <property type="match status" value="1"/>
</dbReference>
<dbReference type="HOGENOM" id="CLU_112343_2_2_9"/>
<keyword evidence="14" id="KW-1208">Phospholipid metabolism</keyword>
<comment type="subcellular location">
    <subcellularLocation>
        <location evidence="1">Cell membrane</location>
        <topology evidence="1">Multi-pass membrane protein</topology>
    </subcellularLocation>
</comment>
<feature type="binding site" evidence="16">
    <location>
        <begin position="47"/>
        <end position="50"/>
    </location>
    <ligand>
        <name>substrate</name>
    </ligand>
</feature>
<evidence type="ECO:0000256" key="18">
    <source>
        <dbReference type="PIRSR" id="PIRSR600829-4"/>
    </source>
</evidence>
<evidence type="ECO:0000256" key="6">
    <source>
        <dbReference type="ARBA" id="ARBA00022692"/>
    </source>
</evidence>
<keyword evidence="18" id="KW-0479">Metal-binding</keyword>
<feature type="binding site" evidence="17">
    <location>
        <begin position="94"/>
        <end position="95"/>
    </location>
    <ligand>
        <name>ATP</name>
        <dbReference type="ChEBI" id="CHEBI:30616"/>
    </ligand>
</feature>
<name>J7J4G9_DESMD</name>
<dbReference type="KEGG" id="dmi:Desmer_3990"/>